<reference evidence="1 2" key="1">
    <citation type="journal article" date="2019" name="Sci. Rep.">
        <title>Orb-weaving spider Araneus ventricosus genome elucidates the spidroin gene catalogue.</title>
        <authorList>
            <person name="Kono N."/>
            <person name="Nakamura H."/>
            <person name="Ohtoshi R."/>
            <person name="Moran D.A.P."/>
            <person name="Shinohara A."/>
            <person name="Yoshida Y."/>
            <person name="Fujiwara M."/>
            <person name="Mori M."/>
            <person name="Tomita M."/>
            <person name="Arakawa K."/>
        </authorList>
    </citation>
    <scope>NUCLEOTIDE SEQUENCE [LARGE SCALE GENOMIC DNA]</scope>
</reference>
<accession>A0A4Y2NGG9</accession>
<protein>
    <submittedName>
        <fullName evidence="1">Uncharacterized protein</fullName>
    </submittedName>
</protein>
<dbReference type="Proteomes" id="UP000499080">
    <property type="component" value="Unassembled WGS sequence"/>
</dbReference>
<evidence type="ECO:0000313" key="1">
    <source>
        <dbReference type="EMBL" id="GBN37660.1"/>
    </source>
</evidence>
<dbReference type="EMBL" id="BGPR01127636">
    <property type="protein sequence ID" value="GBN37660.1"/>
    <property type="molecule type" value="Genomic_DNA"/>
</dbReference>
<comment type="caution">
    <text evidence="1">The sequence shown here is derived from an EMBL/GenBank/DDBJ whole genome shotgun (WGS) entry which is preliminary data.</text>
</comment>
<evidence type="ECO:0000313" key="2">
    <source>
        <dbReference type="Proteomes" id="UP000499080"/>
    </source>
</evidence>
<organism evidence="1 2">
    <name type="scientific">Araneus ventricosus</name>
    <name type="common">Orbweaver spider</name>
    <name type="synonym">Epeira ventricosa</name>
    <dbReference type="NCBI Taxonomy" id="182803"/>
    <lineage>
        <taxon>Eukaryota</taxon>
        <taxon>Metazoa</taxon>
        <taxon>Ecdysozoa</taxon>
        <taxon>Arthropoda</taxon>
        <taxon>Chelicerata</taxon>
        <taxon>Arachnida</taxon>
        <taxon>Araneae</taxon>
        <taxon>Araneomorphae</taxon>
        <taxon>Entelegynae</taxon>
        <taxon>Araneoidea</taxon>
        <taxon>Araneidae</taxon>
        <taxon>Araneus</taxon>
    </lineage>
</organism>
<gene>
    <name evidence="1" type="ORF">AVEN_2817_1</name>
</gene>
<sequence>MSPDIRSQIRAKLPLCMVCTLISFYGTKRSFNGVCVSFSFWIHKVHTVVDSKMNEAFVRYTILQRPTIRHNCSSRENIVSITENKTSLVLFSNNRKETIISSSLHFTKYPSSDHSFPVIIFTFFKYTLIDLNNITSSSNSTCPPDQDVLNTYLQKLAQSAAVGAVTLS</sequence>
<name>A0A4Y2NGG9_ARAVE</name>
<dbReference type="AlphaFoldDB" id="A0A4Y2NGG9"/>
<keyword evidence="2" id="KW-1185">Reference proteome</keyword>
<proteinExistence type="predicted"/>